<evidence type="ECO:0000313" key="2">
    <source>
        <dbReference type="EMBL" id="UJG43772.1"/>
    </source>
</evidence>
<dbReference type="SMART" id="SM00355">
    <property type="entry name" value="ZnF_C2H2"/>
    <property type="match status" value="1"/>
</dbReference>
<dbReference type="PROSITE" id="PS50157">
    <property type="entry name" value="ZINC_FINGER_C2H2_2"/>
    <property type="match status" value="1"/>
</dbReference>
<feature type="domain" description="C2H2-type" evidence="1">
    <location>
        <begin position="163"/>
        <end position="190"/>
    </location>
</feature>
<dbReference type="InterPro" id="IPR013087">
    <property type="entry name" value="Znf_C2H2_type"/>
</dbReference>
<sequence length="196" mass="23189">MISEKDASQREPRFDLNKEELLKAIVDAVESFRDFEHKVDWQPVAIDTSTIARYIAYGQFESFLGASQHPSWVNLYNRINYFLKKFVERKGGKWYFPKDFSKKVEEYLKENLETLDFPPDLLDPQKVTDKRSNFMKNQEKESSFKSDFVVINFGDYIQEKKIFVCKICKETFETKKSIIEHIKNHSLESFLSVSNL</sequence>
<reference evidence="2" key="1">
    <citation type="journal article" date="2022" name="Nat. Microbiol.">
        <title>Unique mobile elements and scalable gene flow at the prokaryote-eukaryote boundary revealed by circularized Asgard archaea genomes.</title>
        <authorList>
            <person name="Wu F."/>
            <person name="Speth D.R."/>
            <person name="Philosof A."/>
            <person name="Cremiere A."/>
            <person name="Narayanan A."/>
            <person name="Barco R.A."/>
            <person name="Connon S.A."/>
            <person name="Amend J.P."/>
            <person name="Antoshechkin I.A."/>
            <person name="Orphan V.J."/>
        </authorList>
    </citation>
    <scope>NUCLEOTIDE SEQUENCE</scope>
    <source>
        <strain evidence="2">PR6</strain>
    </source>
</reference>
<dbReference type="AlphaFoldDB" id="A0A9Y1BRR8"/>
<accession>A0A9Y1BRR8</accession>
<protein>
    <recommendedName>
        <fullName evidence="1">C2H2-type domain-containing protein</fullName>
    </recommendedName>
</protein>
<dbReference type="CDD" id="cd00085">
    <property type="entry name" value="HNHc"/>
    <property type="match status" value="1"/>
</dbReference>
<dbReference type="InterPro" id="IPR003615">
    <property type="entry name" value="HNH_nuc"/>
</dbReference>
<dbReference type="SUPFAM" id="SSF57667">
    <property type="entry name" value="beta-beta-alpha zinc fingers"/>
    <property type="match status" value="1"/>
</dbReference>
<dbReference type="InterPro" id="IPR036236">
    <property type="entry name" value="Znf_C2H2_sf"/>
</dbReference>
<name>A0A9Y1BRR8_9ARCH</name>
<proteinExistence type="predicted"/>
<organism evidence="2">
    <name type="scientific">Candidatus Heimdallarchaeum endolithica</name>
    <dbReference type="NCBI Taxonomy" id="2876572"/>
    <lineage>
        <taxon>Archaea</taxon>
        <taxon>Promethearchaeati</taxon>
        <taxon>Candidatus Heimdallarchaeota</taxon>
        <taxon>Candidatus Heimdallarchaeia (ex Rinke et al. 2021) (nom. nud.)</taxon>
        <taxon>Candidatus Heimdallarchaeales</taxon>
        <taxon>Candidatus Heimdallarchaeaceae</taxon>
        <taxon>Candidatus Heimdallarchaeum</taxon>
    </lineage>
</organism>
<gene>
    <name evidence="2" type="ORF">K9W46_00980</name>
</gene>
<dbReference type="PROSITE" id="PS00028">
    <property type="entry name" value="ZINC_FINGER_C2H2_1"/>
    <property type="match status" value="1"/>
</dbReference>
<evidence type="ECO:0000259" key="1">
    <source>
        <dbReference type="PROSITE" id="PS50157"/>
    </source>
</evidence>
<dbReference type="Proteomes" id="UP001200513">
    <property type="component" value="Chromosome"/>
</dbReference>
<dbReference type="EMBL" id="CP084167">
    <property type="protein sequence ID" value="UJG43772.1"/>
    <property type="molecule type" value="Genomic_DNA"/>
</dbReference>